<proteinExistence type="predicted"/>
<gene>
    <name evidence="1" type="ORF">DDF84_008645</name>
</gene>
<dbReference type="RefSeq" id="WP_017513013.1">
    <property type="nucleotide sequence ID" value="NZ_CP037900.1"/>
</dbReference>
<organism evidence="1 2">
    <name type="scientific">Cupriavidus metallidurans</name>
    <dbReference type="NCBI Taxonomy" id="119219"/>
    <lineage>
        <taxon>Bacteria</taxon>
        <taxon>Pseudomonadati</taxon>
        <taxon>Pseudomonadota</taxon>
        <taxon>Betaproteobacteria</taxon>
        <taxon>Burkholderiales</taxon>
        <taxon>Burkholderiaceae</taxon>
        <taxon>Cupriavidus</taxon>
    </lineage>
</organism>
<protein>
    <submittedName>
        <fullName evidence="1">Uncharacterized protein</fullName>
    </submittedName>
</protein>
<name>A0A482IPG8_9BURK</name>
<dbReference type="EMBL" id="CP037900">
    <property type="protein sequence ID" value="QBP09822.1"/>
    <property type="molecule type" value="Genomic_DNA"/>
</dbReference>
<evidence type="ECO:0000313" key="2">
    <source>
        <dbReference type="Proteomes" id="UP000253772"/>
    </source>
</evidence>
<accession>A0A482IPG8</accession>
<dbReference type="Proteomes" id="UP000253772">
    <property type="component" value="Chromosome c1"/>
</dbReference>
<evidence type="ECO:0000313" key="1">
    <source>
        <dbReference type="EMBL" id="QBP09822.1"/>
    </source>
</evidence>
<reference evidence="1 2" key="1">
    <citation type="submission" date="2019-03" db="EMBL/GenBank/DDBJ databases">
        <title>Comparative insights into the high quality Complete genome sequence of highly metal resistant Cupriavidus metallidurans strain BS1 isolated from a gold-copper mine.</title>
        <authorList>
            <person name="Mazhar H.S."/>
            <person name="Rensing C."/>
        </authorList>
    </citation>
    <scope>NUCLEOTIDE SEQUENCE [LARGE SCALE GENOMIC DNA]</scope>
    <source>
        <strain evidence="1 2">BS1</strain>
    </source>
</reference>
<sequence length="106" mass="11427">MTIPDSQVKSDFETAASTPIEWRPELLQLAIGYLGSIYIAADANDPVEIHESTAMGISLVVFAASIGWISERAMQGLILYAHAARSHALGRSVLASDRAHCPEPLH</sequence>
<dbReference type="AlphaFoldDB" id="A0A482IPG8"/>